<reference evidence="2" key="1">
    <citation type="submission" date="2017-02" db="EMBL/GenBank/DDBJ databases">
        <authorList>
            <person name="Daims H."/>
        </authorList>
    </citation>
    <scope>NUCLEOTIDE SEQUENCE [LARGE SCALE GENOMIC DNA]</scope>
</reference>
<dbReference type="OrthoDB" id="5575375at2"/>
<sequence>MNKKILSVATLVIGSISGISDVLAKPEFVIPAGATGCTNCHLDDFGFGFKAGVLDAFKGGLPGLKAFLHPTPIKSGDSKPILHPINTYWDVTVGGTPLVLPLLVSDAEDDMFTVNISTPTNALPVKGAILSQERTDIASNLPAIDFKWRPTVAQANQTYTVNFTAQEKGTGRTLLSNTVTATINVWPARKTATKNVNQFKIQRAQWSNNTLTLAGAVIFKNGLTTAQRAAALKALYLNMRTNSGLVVGTASHLTVDASGNWKKTVPFKAATVPCTVKLEYEGLNATSPVKLAPKTCLQ</sequence>
<name>A0A1R4H3A5_9GAMM</name>
<dbReference type="RefSeq" id="WP_087142659.1">
    <property type="nucleotide sequence ID" value="NZ_FUKI01000061.1"/>
</dbReference>
<gene>
    <name evidence="1" type="ORF">CRENPOLYSF1_1530004</name>
</gene>
<protein>
    <submittedName>
        <fullName evidence="1">Uncharacterized protein</fullName>
    </submittedName>
</protein>
<organism evidence="1 2">
    <name type="scientific">Crenothrix polyspora</name>
    <dbReference type="NCBI Taxonomy" id="360316"/>
    <lineage>
        <taxon>Bacteria</taxon>
        <taxon>Pseudomonadati</taxon>
        <taxon>Pseudomonadota</taxon>
        <taxon>Gammaproteobacteria</taxon>
        <taxon>Methylococcales</taxon>
        <taxon>Crenotrichaceae</taxon>
        <taxon>Crenothrix</taxon>
    </lineage>
</organism>
<dbReference type="Proteomes" id="UP000195667">
    <property type="component" value="Unassembled WGS sequence"/>
</dbReference>
<evidence type="ECO:0000313" key="2">
    <source>
        <dbReference type="Proteomes" id="UP000195667"/>
    </source>
</evidence>
<dbReference type="EMBL" id="FUKI01000061">
    <property type="protein sequence ID" value="SJM90712.1"/>
    <property type="molecule type" value="Genomic_DNA"/>
</dbReference>
<evidence type="ECO:0000313" key="1">
    <source>
        <dbReference type="EMBL" id="SJM90712.1"/>
    </source>
</evidence>
<dbReference type="AlphaFoldDB" id="A0A1R4H3A5"/>
<proteinExistence type="predicted"/>
<accession>A0A1R4H3A5</accession>
<keyword evidence="2" id="KW-1185">Reference proteome</keyword>